<evidence type="ECO:0000256" key="1">
    <source>
        <dbReference type="ARBA" id="ARBA00023125"/>
    </source>
</evidence>
<keyword evidence="2" id="KW-0175">Coiled coil</keyword>
<reference evidence="4 5" key="1">
    <citation type="submission" date="2019-03" db="EMBL/GenBank/DDBJ databases">
        <title>Genomic Encyclopedia of Type Strains, Phase IV (KMG-IV): sequencing the most valuable type-strain genomes for metagenomic binning, comparative biology and taxonomic classification.</title>
        <authorList>
            <person name="Goeker M."/>
        </authorList>
    </citation>
    <scope>NUCLEOTIDE SEQUENCE [LARGE SCALE GENOMIC DNA]</scope>
    <source>
        <strain evidence="4 5">DSM 25287</strain>
    </source>
</reference>
<dbReference type="EMBL" id="SLWY01000011">
    <property type="protein sequence ID" value="TCO80846.1"/>
    <property type="molecule type" value="Genomic_DNA"/>
</dbReference>
<name>A0A4R2L9M2_9GAMM</name>
<dbReference type="CDD" id="cd04776">
    <property type="entry name" value="HTH_GnyR"/>
    <property type="match status" value="1"/>
</dbReference>
<dbReference type="InterPro" id="IPR000551">
    <property type="entry name" value="MerR-type_HTH_dom"/>
</dbReference>
<dbReference type="PROSITE" id="PS50937">
    <property type="entry name" value="HTH_MERR_2"/>
    <property type="match status" value="1"/>
</dbReference>
<feature type="domain" description="HTH merR-type" evidence="3">
    <location>
        <begin position="12"/>
        <end position="79"/>
    </location>
</feature>
<dbReference type="AlphaFoldDB" id="A0A4R2L9M2"/>
<dbReference type="GO" id="GO:0003700">
    <property type="term" value="F:DNA-binding transcription factor activity"/>
    <property type="evidence" value="ECO:0007669"/>
    <property type="project" value="InterPro"/>
</dbReference>
<dbReference type="InterPro" id="IPR047057">
    <property type="entry name" value="MerR_fam"/>
</dbReference>
<evidence type="ECO:0000259" key="3">
    <source>
        <dbReference type="PROSITE" id="PS50937"/>
    </source>
</evidence>
<dbReference type="PANTHER" id="PTHR30204:SF58">
    <property type="entry name" value="HTH-TYPE TRANSCRIPTIONAL REGULATOR YFMP"/>
    <property type="match status" value="1"/>
</dbReference>
<gene>
    <name evidence="4" type="ORF">EV699_11147</name>
</gene>
<dbReference type="SUPFAM" id="SSF46955">
    <property type="entry name" value="Putative DNA-binding domain"/>
    <property type="match status" value="1"/>
</dbReference>
<accession>A0A4R2L9M2</accession>
<evidence type="ECO:0000256" key="2">
    <source>
        <dbReference type="SAM" id="Coils"/>
    </source>
</evidence>
<protein>
    <submittedName>
        <fullName evidence="4">MerR family transcriptional regulator</fullName>
    </submittedName>
</protein>
<dbReference type="Gene3D" id="1.10.1660.10">
    <property type="match status" value="1"/>
</dbReference>
<dbReference type="RefSeq" id="WP_243662633.1">
    <property type="nucleotide sequence ID" value="NZ_SLWY01000011.1"/>
</dbReference>
<dbReference type="InterPro" id="IPR009061">
    <property type="entry name" value="DNA-bd_dom_put_sf"/>
</dbReference>
<dbReference type="Pfam" id="PF13411">
    <property type="entry name" value="MerR_1"/>
    <property type="match status" value="1"/>
</dbReference>
<organism evidence="4 5">
    <name type="scientific">Plasticicumulans lactativorans</name>
    <dbReference type="NCBI Taxonomy" id="1133106"/>
    <lineage>
        <taxon>Bacteria</taxon>
        <taxon>Pseudomonadati</taxon>
        <taxon>Pseudomonadota</taxon>
        <taxon>Gammaproteobacteria</taxon>
        <taxon>Candidatus Competibacteraceae</taxon>
        <taxon>Plasticicumulans</taxon>
    </lineage>
</organism>
<dbReference type="Proteomes" id="UP000295765">
    <property type="component" value="Unassembled WGS sequence"/>
</dbReference>
<comment type="caution">
    <text evidence="4">The sequence shown here is derived from an EMBL/GenBank/DDBJ whole genome shotgun (WGS) entry which is preliminary data.</text>
</comment>
<keyword evidence="5" id="KW-1185">Reference proteome</keyword>
<dbReference type="SMART" id="SM00422">
    <property type="entry name" value="HTH_MERR"/>
    <property type="match status" value="1"/>
</dbReference>
<dbReference type="GO" id="GO:0003677">
    <property type="term" value="F:DNA binding"/>
    <property type="evidence" value="ECO:0007669"/>
    <property type="project" value="UniProtKB-KW"/>
</dbReference>
<evidence type="ECO:0000313" key="4">
    <source>
        <dbReference type="EMBL" id="TCO80846.1"/>
    </source>
</evidence>
<feature type="coiled-coil region" evidence="2">
    <location>
        <begin position="104"/>
        <end position="131"/>
    </location>
</feature>
<keyword evidence="1" id="KW-0238">DNA-binding</keyword>
<evidence type="ECO:0000313" key="5">
    <source>
        <dbReference type="Proteomes" id="UP000295765"/>
    </source>
</evidence>
<sequence length="146" mass="17170">MNSSIRPPETVTYSISDLAREFDVTTRAIRFYEDQGLLNPRREGRRRIYNKRDRTRLKLILRGKRLGMTLGETRELFELFDSSRGEEMRLRQFLRILDDRRAILEQQQRDIEAVLHEIDSAKAECERLLDAKPPESARSAEHAKAP</sequence>
<dbReference type="PANTHER" id="PTHR30204">
    <property type="entry name" value="REDOX-CYCLING DRUG-SENSING TRANSCRIPTIONAL ACTIVATOR SOXR"/>
    <property type="match status" value="1"/>
</dbReference>
<proteinExistence type="predicted"/>